<evidence type="ECO:0000313" key="2">
    <source>
        <dbReference type="Proteomes" id="UP000825729"/>
    </source>
</evidence>
<dbReference type="AlphaFoldDB" id="A0AAV7F077"/>
<dbReference type="Proteomes" id="UP000825729">
    <property type="component" value="Unassembled WGS sequence"/>
</dbReference>
<proteinExistence type="predicted"/>
<reference evidence="1 2" key="1">
    <citation type="submission" date="2021-07" db="EMBL/GenBank/DDBJ databases">
        <title>The Aristolochia fimbriata genome: insights into angiosperm evolution, floral development and chemical biosynthesis.</title>
        <authorList>
            <person name="Jiao Y."/>
        </authorList>
    </citation>
    <scope>NUCLEOTIDE SEQUENCE [LARGE SCALE GENOMIC DNA]</scope>
    <source>
        <strain evidence="1">IBCAS-2021</strain>
        <tissue evidence="1">Leaf</tissue>
    </source>
</reference>
<accession>A0AAV7F077</accession>
<protein>
    <submittedName>
        <fullName evidence="1">Uncharacterized protein</fullName>
    </submittedName>
</protein>
<comment type="caution">
    <text evidence="1">The sequence shown here is derived from an EMBL/GenBank/DDBJ whole genome shotgun (WGS) entry which is preliminary data.</text>
</comment>
<gene>
    <name evidence="1" type="ORF">H6P81_006993</name>
</gene>
<evidence type="ECO:0000313" key="1">
    <source>
        <dbReference type="EMBL" id="KAG9454089.1"/>
    </source>
</evidence>
<organism evidence="1 2">
    <name type="scientific">Aristolochia fimbriata</name>
    <name type="common">White veined hardy Dutchman's pipe vine</name>
    <dbReference type="NCBI Taxonomy" id="158543"/>
    <lineage>
        <taxon>Eukaryota</taxon>
        <taxon>Viridiplantae</taxon>
        <taxon>Streptophyta</taxon>
        <taxon>Embryophyta</taxon>
        <taxon>Tracheophyta</taxon>
        <taxon>Spermatophyta</taxon>
        <taxon>Magnoliopsida</taxon>
        <taxon>Magnoliidae</taxon>
        <taxon>Piperales</taxon>
        <taxon>Aristolochiaceae</taxon>
        <taxon>Aristolochia</taxon>
    </lineage>
</organism>
<keyword evidence="2" id="KW-1185">Reference proteome</keyword>
<name>A0AAV7F077_ARIFI</name>
<sequence>MTMMLNDAFMTDVDADDMGNEVGSQEASRCCEHSYEAYKGGQVPQDVVEPIVVRELQEKVAEKNKENRAHDHVRHALGTKPLACYYEEERKRKGEEFTILGSYLSAHQKKNGEYPTDFTQEKS</sequence>
<dbReference type="EMBL" id="JAINDJ010000003">
    <property type="protein sequence ID" value="KAG9454089.1"/>
    <property type="molecule type" value="Genomic_DNA"/>
</dbReference>